<accession>A0A382IHK3</accession>
<gene>
    <name evidence="1" type="ORF">METZ01_LOCUS252078</name>
</gene>
<name>A0A382IHK3_9ZZZZ</name>
<evidence type="ECO:0008006" key="2">
    <source>
        <dbReference type="Google" id="ProtNLM"/>
    </source>
</evidence>
<protein>
    <recommendedName>
        <fullName evidence="2">NAD(P)-binding domain-containing protein</fullName>
    </recommendedName>
</protein>
<dbReference type="AlphaFoldDB" id="A0A382IHK3"/>
<evidence type="ECO:0000313" key="1">
    <source>
        <dbReference type="EMBL" id="SVB99224.1"/>
    </source>
</evidence>
<feature type="non-terminal residue" evidence="1">
    <location>
        <position position="1"/>
    </location>
</feature>
<dbReference type="Gene3D" id="3.90.25.10">
    <property type="entry name" value="UDP-galactose 4-epimerase, domain 1"/>
    <property type="match status" value="1"/>
</dbReference>
<dbReference type="EMBL" id="UINC01067504">
    <property type="protein sequence ID" value="SVB99224.1"/>
    <property type="molecule type" value="Genomic_DNA"/>
</dbReference>
<sequence length="42" mass="4979">EFEQRRSSLDNRKIKESLNWSPDTSLKKGLSETFNYFKNDGI</sequence>
<dbReference type="InterPro" id="IPR036291">
    <property type="entry name" value="NAD(P)-bd_dom_sf"/>
</dbReference>
<proteinExistence type="predicted"/>
<dbReference type="SUPFAM" id="SSF51735">
    <property type="entry name" value="NAD(P)-binding Rossmann-fold domains"/>
    <property type="match status" value="1"/>
</dbReference>
<organism evidence="1">
    <name type="scientific">marine metagenome</name>
    <dbReference type="NCBI Taxonomy" id="408172"/>
    <lineage>
        <taxon>unclassified sequences</taxon>
        <taxon>metagenomes</taxon>
        <taxon>ecological metagenomes</taxon>
    </lineage>
</organism>
<reference evidence="1" key="1">
    <citation type="submission" date="2018-05" db="EMBL/GenBank/DDBJ databases">
        <authorList>
            <person name="Lanie J.A."/>
            <person name="Ng W.-L."/>
            <person name="Kazmierczak K.M."/>
            <person name="Andrzejewski T.M."/>
            <person name="Davidsen T.M."/>
            <person name="Wayne K.J."/>
            <person name="Tettelin H."/>
            <person name="Glass J.I."/>
            <person name="Rusch D."/>
            <person name="Podicherti R."/>
            <person name="Tsui H.-C.T."/>
            <person name="Winkler M.E."/>
        </authorList>
    </citation>
    <scope>NUCLEOTIDE SEQUENCE</scope>
</reference>